<evidence type="ECO:0000313" key="2">
    <source>
        <dbReference type="Proteomes" id="UP000770717"/>
    </source>
</evidence>
<gene>
    <name evidence="1" type="ORF">GDO78_006205</name>
</gene>
<accession>A0A8J6FMV7</accession>
<dbReference type="AlphaFoldDB" id="A0A8J6FMV7"/>
<organism evidence="1 2">
    <name type="scientific">Eleutherodactylus coqui</name>
    <name type="common">Puerto Rican coqui</name>
    <dbReference type="NCBI Taxonomy" id="57060"/>
    <lineage>
        <taxon>Eukaryota</taxon>
        <taxon>Metazoa</taxon>
        <taxon>Chordata</taxon>
        <taxon>Craniata</taxon>
        <taxon>Vertebrata</taxon>
        <taxon>Euteleostomi</taxon>
        <taxon>Amphibia</taxon>
        <taxon>Batrachia</taxon>
        <taxon>Anura</taxon>
        <taxon>Neobatrachia</taxon>
        <taxon>Hyloidea</taxon>
        <taxon>Eleutherodactylidae</taxon>
        <taxon>Eleutherodactylinae</taxon>
        <taxon>Eleutherodactylus</taxon>
        <taxon>Eleutherodactylus</taxon>
    </lineage>
</organism>
<dbReference type="Proteomes" id="UP000770717">
    <property type="component" value="Unassembled WGS sequence"/>
</dbReference>
<keyword evidence="2" id="KW-1185">Reference proteome</keyword>
<protein>
    <submittedName>
        <fullName evidence="1">Uncharacterized protein</fullName>
    </submittedName>
</protein>
<sequence length="96" mass="11335">MQSDRVHMQIYSQLCEFCHTLRDIRELGICHEMHVEKPWCVSICTVHCILFSCRSFFSPSLISSLLMGPAAFSFFHSKFLIHQHPLHRNCEDFYTK</sequence>
<proteinExistence type="predicted"/>
<name>A0A8J6FMV7_ELECQ</name>
<comment type="caution">
    <text evidence="1">The sequence shown here is derived from an EMBL/GenBank/DDBJ whole genome shotgun (WGS) entry which is preliminary data.</text>
</comment>
<evidence type="ECO:0000313" key="1">
    <source>
        <dbReference type="EMBL" id="KAG9490751.1"/>
    </source>
</evidence>
<dbReference type="EMBL" id="WNTK01000002">
    <property type="protein sequence ID" value="KAG9490751.1"/>
    <property type="molecule type" value="Genomic_DNA"/>
</dbReference>
<reference evidence="1" key="1">
    <citation type="thesis" date="2020" institute="ProQuest LLC" country="789 East Eisenhower Parkway, Ann Arbor, MI, USA">
        <title>Comparative Genomics and Chromosome Evolution.</title>
        <authorList>
            <person name="Mudd A.B."/>
        </authorList>
    </citation>
    <scope>NUCLEOTIDE SEQUENCE</scope>
    <source>
        <strain evidence="1">HN-11 Male</strain>
        <tissue evidence="1">Kidney and liver</tissue>
    </source>
</reference>